<sequence length="61" mass="7010">MAKAVCSARKRRAAKGVRKRRLANGRRPRNPRIPSKYMRSHSRNLPDALSIVLKYRDPPGK</sequence>
<dbReference type="EMBL" id="QAOK01000010">
    <property type="protein sequence ID" value="PTQ81292.1"/>
    <property type="molecule type" value="Genomic_DNA"/>
</dbReference>
<accession>A0A2T5IBU8</accession>
<evidence type="ECO:0000256" key="1">
    <source>
        <dbReference type="SAM" id="MobiDB-lite"/>
    </source>
</evidence>
<feature type="compositionally biased region" description="Basic residues" evidence="1">
    <location>
        <begin position="8"/>
        <end position="30"/>
    </location>
</feature>
<evidence type="ECO:0000313" key="2">
    <source>
        <dbReference type="EMBL" id="PTQ81292.1"/>
    </source>
</evidence>
<dbReference type="AlphaFoldDB" id="A0A2T5IBU8"/>
<dbReference type="Proteomes" id="UP000244152">
    <property type="component" value="Unassembled WGS sequence"/>
</dbReference>
<protein>
    <submittedName>
        <fullName evidence="2">Uncharacterized protein</fullName>
    </submittedName>
</protein>
<reference evidence="2 3" key="1">
    <citation type="submission" date="2018-04" db="EMBL/GenBank/DDBJ databases">
        <title>Active sludge and wastewater microbial communities from Klosterneuburg, Austria.</title>
        <authorList>
            <person name="Wagner M."/>
        </authorList>
    </citation>
    <scope>NUCLEOTIDE SEQUENCE [LARGE SCALE GENOMIC DNA]</scope>
    <source>
        <strain evidence="2 3">Nl12</strain>
    </source>
</reference>
<comment type="caution">
    <text evidence="2">The sequence shown here is derived from an EMBL/GenBank/DDBJ whole genome shotgun (WGS) entry which is preliminary data.</text>
</comment>
<proteinExistence type="predicted"/>
<organism evidence="2 3">
    <name type="scientific">Nitrosospira multiformis</name>
    <dbReference type="NCBI Taxonomy" id="1231"/>
    <lineage>
        <taxon>Bacteria</taxon>
        <taxon>Pseudomonadati</taxon>
        <taxon>Pseudomonadota</taxon>
        <taxon>Betaproteobacteria</taxon>
        <taxon>Nitrosomonadales</taxon>
        <taxon>Nitrosomonadaceae</taxon>
        <taxon>Nitrosospira</taxon>
    </lineage>
</organism>
<gene>
    <name evidence="2" type="ORF">C8R21_11025</name>
</gene>
<feature type="region of interest" description="Disordered" evidence="1">
    <location>
        <begin position="1"/>
        <end position="47"/>
    </location>
</feature>
<name>A0A2T5IBU8_9PROT</name>
<evidence type="ECO:0000313" key="3">
    <source>
        <dbReference type="Proteomes" id="UP000244152"/>
    </source>
</evidence>